<feature type="coiled-coil region" evidence="1">
    <location>
        <begin position="630"/>
        <end position="657"/>
    </location>
</feature>
<keyword evidence="1" id="KW-0175">Coiled coil</keyword>
<comment type="caution">
    <text evidence="3">The sequence shown here is derived from an EMBL/GenBank/DDBJ whole genome shotgun (WGS) entry which is preliminary data.</text>
</comment>
<name>A0AAD5UR55_9APHY</name>
<keyword evidence="4" id="KW-1185">Reference proteome</keyword>
<evidence type="ECO:0000313" key="3">
    <source>
        <dbReference type="EMBL" id="KAJ3475527.1"/>
    </source>
</evidence>
<dbReference type="GO" id="GO:0005856">
    <property type="term" value="C:cytoskeleton"/>
    <property type="evidence" value="ECO:0007669"/>
    <property type="project" value="TreeGrafter"/>
</dbReference>
<dbReference type="EMBL" id="JANAWD010000841">
    <property type="protein sequence ID" value="KAJ3475527.1"/>
    <property type="molecule type" value="Genomic_DNA"/>
</dbReference>
<feature type="coiled-coil region" evidence="1">
    <location>
        <begin position="108"/>
        <end position="156"/>
    </location>
</feature>
<dbReference type="Gene3D" id="1.10.287.1490">
    <property type="match status" value="2"/>
</dbReference>
<dbReference type="Gene3D" id="1.20.5.340">
    <property type="match status" value="1"/>
</dbReference>
<proteinExistence type="predicted"/>
<feature type="region of interest" description="Disordered" evidence="2">
    <location>
        <begin position="731"/>
        <end position="771"/>
    </location>
</feature>
<evidence type="ECO:0000256" key="1">
    <source>
        <dbReference type="SAM" id="Coils"/>
    </source>
</evidence>
<reference evidence="3" key="1">
    <citation type="submission" date="2022-07" db="EMBL/GenBank/DDBJ databases">
        <title>Genome Sequence of Physisporinus lineatus.</title>
        <authorList>
            <person name="Buettner E."/>
        </authorList>
    </citation>
    <scope>NUCLEOTIDE SEQUENCE</scope>
    <source>
        <strain evidence="3">VT162</strain>
    </source>
</reference>
<dbReference type="Proteomes" id="UP001212997">
    <property type="component" value="Unassembled WGS sequence"/>
</dbReference>
<sequence length="956" mass="105011">MSTPLDPTFLKKIQGSGFMPFKDRVGASLASGRPPPKPVPISIEAQRISRMNLELLEDNVAADEKIASLETQIEQGRVVLAHKHARICTLKGQLDSSRTQCASLESQLGEQTKNAEGYKLRIKGLEKELGDARTNITALEAEVIDKEADVEVLRNHKDMMYAVETELLTALRDDCLELDAVRKDHAWEIARMKGRLIEMKDSKEQVEKALGEESARLAGVQAELKDTKEKLQVEQGRAKELRDANEALGGEIAELKWTLEEKEYELGQAKEKIAELESNLKNTEEKLSDAQYTILKDRGEFAQVKDAHDAVQALLTDQCSDLTISLKHANNEIADIKSQLEVAEGQLIDIEEFVCEQEAEIQQKDEEIAGLRKQVVDEREHARADIEVKDGEIAELQNELGGTQMALEETRNGWKQESDDLKERLGDAEGKLQGLRDDFGAFEEEARVKEVSLEGRIATLANEVLVKDGALAERDNKIDDLTIEANAQEATIQTTIVALLEMNRSRRDQRAAGLAELQAVREDFGVFREVAQANETELEGRIRSLEDDVKVKDAELDVVHSKVKELENIISSLITEANAKDSIIQNTIVASIFAARSAEQQQKAGLAREAVLESKVEEFTNGLRDKDKELEITRTRLEASDNKIAELNIQLEKSSGRSEDLCALNEDKNRAIEESHDGIGQLKARILELESRLATPHTLEVTTTAPLDIDDAPPSDSVPVCDILQINRGNPAQAPVATPGPQLQATAPTFTPSLGQPSGDTPQLRPSAPSFVPCSSVVGSTPLRPDVPSFTPRQPPIRVAQLCASAAESVTRPRGQPVVNTPMSPITFVPRQGLPHPPFIPTTVHTPPVGPYPSPPPSIRPRRLPALPFVPPAMTFIPNFSYSTHNPTYWTPPVRENTYGAVRMDTDVRAGDAGVFSPMNAQVGCQGPTGPSPLAHPITELSITSIPSTDRNKASL</sequence>
<feature type="compositionally biased region" description="Polar residues" evidence="2">
    <location>
        <begin position="741"/>
        <end position="761"/>
    </location>
</feature>
<feature type="coiled-coil region" evidence="1">
    <location>
        <begin position="189"/>
        <end position="293"/>
    </location>
</feature>
<gene>
    <name evidence="3" type="ORF">NLI96_g11781</name>
</gene>
<organism evidence="3 4">
    <name type="scientific">Meripilus lineatus</name>
    <dbReference type="NCBI Taxonomy" id="2056292"/>
    <lineage>
        <taxon>Eukaryota</taxon>
        <taxon>Fungi</taxon>
        <taxon>Dikarya</taxon>
        <taxon>Basidiomycota</taxon>
        <taxon>Agaricomycotina</taxon>
        <taxon>Agaricomycetes</taxon>
        <taxon>Polyporales</taxon>
        <taxon>Meripilaceae</taxon>
        <taxon>Meripilus</taxon>
    </lineage>
</organism>
<evidence type="ECO:0000313" key="4">
    <source>
        <dbReference type="Proteomes" id="UP001212997"/>
    </source>
</evidence>
<dbReference type="AlphaFoldDB" id="A0AAD5UR55"/>
<feature type="coiled-coil region" evidence="1">
    <location>
        <begin position="326"/>
        <end position="438"/>
    </location>
</feature>
<dbReference type="PANTHER" id="PTHR47357:SF1">
    <property type="entry name" value="SPINDLE POLE BODY COMPONENT 110"/>
    <property type="match status" value="1"/>
</dbReference>
<dbReference type="GO" id="GO:0005200">
    <property type="term" value="F:structural constituent of cytoskeleton"/>
    <property type="evidence" value="ECO:0007669"/>
    <property type="project" value="TreeGrafter"/>
</dbReference>
<accession>A0AAD5UR55</accession>
<evidence type="ECO:0000256" key="2">
    <source>
        <dbReference type="SAM" id="MobiDB-lite"/>
    </source>
</evidence>
<protein>
    <submittedName>
        <fullName evidence="3">Uncharacterized protein</fullName>
    </submittedName>
</protein>
<dbReference type="PANTHER" id="PTHR47357">
    <property type="entry name" value="COP1-INTERACTIVE PROTEIN 1"/>
    <property type="match status" value="1"/>
</dbReference>